<dbReference type="InterPro" id="IPR009006">
    <property type="entry name" value="Ala_racemase/Decarboxylase_C"/>
</dbReference>
<dbReference type="RefSeq" id="WP_325775854.1">
    <property type="nucleotide sequence ID" value="NZ_VTDN01000008.1"/>
</dbReference>
<dbReference type="SUPFAM" id="SSF51419">
    <property type="entry name" value="PLP-binding barrel"/>
    <property type="match status" value="1"/>
</dbReference>
<keyword evidence="4" id="KW-0456">Lyase</keyword>
<dbReference type="Pfam" id="PF02784">
    <property type="entry name" value="Orn_Arg_deC_N"/>
    <property type="match status" value="1"/>
</dbReference>
<comment type="cofactor">
    <cofactor evidence="1">
        <name>pyridoxal 5'-phosphate</name>
        <dbReference type="ChEBI" id="CHEBI:597326"/>
    </cofactor>
</comment>
<dbReference type="EMBL" id="VTDN01000008">
    <property type="protein sequence ID" value="MEB5477497.1"/>
    <property type="molecule type" value="Genomic_DNA"/>
</dbReference>
<reference evidence="9 10" key="1">
    <citation type="submission" date="2019-08" db="EMBL/GenBank/DDBJ databases">
        <title>Five species of Acinetobacter isolated from floral nectar and animal pollinators.</title>
        <authorList>
            <person name="Hendry T.A."/>
        </authorList>
    </citation>
    <scope>NUCLEOTIDE SEQUENCE [LARGE SCALE GENOMIC DNA]</scope>
    <source>
        <strain evidence="9 10">MD18.27</strain>
    </source>
</reference>
<dbReference type="InterPro" id="IPR000183">
    <property type="entry name" value="Orn/DAP/Arg_de-COase"/>
</dbReference>
<comment type="similarity">
    <text evidence="2">Belongs to the Orn/Lys/Arg decarboxylase class-II family.</text>
</comment>
<proteinExistence type="inferred from homology"/>
<dbReference type="InterPro" id="IPR022644">
    <property type="entry name" value="De-COase2_N"/>
</dbReference>
<evidence type="ECO:0000256" key="1">
    <source>
        <dbReference type="ARBA" id="ARBA00001933"/>
    </source>
</evidence>
<dbReference type="InterPro" id="IPR002433">
    <property type="entry name" value="Orn_de-COase"/>
</dbReference>
<evidence type="ECO:0000256" key="6">
    <source>
        <dbReference type="ARBA" id="ARBA00034138"/>
    </source>
</evidence>
<name>A0ABU6DV04_9GAMM</name>
<comment type="catalytic activity">
    <reaction evidence="7">
        <text>L-ornithine + H(+) = putrescine + CO2</text>
        <dbReference type="Rhea" id="RHEA:22964"/>
        <dbReference type="ChEBI" id="CHEBI:15378"/>
        <dbReference type="ChEBI" id="CHEBI:16526"/>
        <dbReference type="ChEBI" id="CHEBI:46911"/>
        <dbReference type="ChEBI" id="CHEBI:326268"/>
        <dbReference type="EC" id="4.1.1.17"/>
    </reaction>
</comment>
<dbReference type="PANTHER" id="PTHR11482:SF6">
    <property type="entry name" value="ORNITHINE DECARBOXYLASE 1-RELATED"/>
    <property type="match status" value="1"/>
</dbReference>
<protein>
    <recommendedName>
        <fullName evidence="6">ornithine decarboxylase</fullName>
        <ecNumber evidence="6">4.1.1.17</ecNumber>
    </recommendedName>
</protein>
<evidence type="ECO:0000256" key="2">
    <source>
        <dbReference type="ARBA" id="ARBA00008872"/>
    </source>
</evidence>
<comment type="caution">
    <text evidence="9">The sequence shown here is derived from an EMBL/GenBank/DDBJ whole genome shotgun (WGS) entry which is preliminary data.</text>
</comment>
<gene>
    <name evidence="9" type="ORF">I2F25_10635</name>
</gene>
<dbReference type="Gene3D" id="2.40.37.10">
    <property type="entry name" value="Lyase, Ornithine Decarboxylase, Chain A, domain 1"/>
    <property type="match status" value="1"/>
</dbReference>
<dbReference type="PANTHER" id="PTHR11482">
    <property type="entry name" value="ARGININE/DIAMINOPIMELATE/ORNITHINE DECARBOXYLASE"/>
    <property type="match status" value="1"/>
</dbReference>
<dbReference type="Proteomes" id="UP001339883">
    <property type="component" value="Unassembled WGS sequence"/>
</dbReference>
<dbReference type="SUPFAM" id="SSF50621">
    <property type="entry name" value="Alanine racemase C-terminal domain-like"/>
    <property type="match status" value="1"/>
</dbReference>
<dbReference type="InterPro" id="IPR022653">
    <property type="entry name" value="De-COase2_pyr-phos_BS"/>
</dbReference>
<sequence length="386" mass="43975">MKLPSYFSPHIYDFIENLSEERETPFLVLDLNVIESRYHELRQGFNNTHIYYAVKANPADEIIERLVRLGSNFDLASVNELNKVLKFKVEPSRLAYGNTIKKKQDIQYFYDHGVRLFVTDAEADLRNIATYAPHSKVFFRLSIDCAETADWPLSKKFGCDSDALIGLAILAKELGLTPYGISFHVGSQQRDIQSWQHAITETKAIFDQLRDKYDIHLSMLNLGGGLPAHYRQKTETFNKYTSEINEYLKVFDEYELEQIMIEPGRSLVGDAGILISEIILISHRPKLGCKRWIYTDVGVFNGLIETIGESVEYPVLSNRTGEVGSVIIAGPTCDSMDIMYQDKDYALPTSLEIGDHLYWVSTGAYTTSYSSIEFNGFSPLNYYVLK</sequence>
<dbReference type="PRINTS" id="PR01179">
    <property type="entry name" value="ODADCRBXLASE"/>
</dbReference>
<evidence type="ECO:0000256" key="4">
    <source>
        <dbReference type="ARBA" id="ARBA00023239"/>
    </source>
</evidence>
<accession>A0ABU6DV04</accession>
<evidence type="ECO:0000259" key="8">
    <source>
        <dbReference type="Pfam" id="PF02784"/>
    </source>
</evidence>
<evidence type="ECO:0000256" key="3">
    <source>
        <dbReference type="ARBA" id="ARBA00022898"/>
    </source>
</evidence>
<keyword evidence="10" id="KW-1185">Reference proteome</keyword>
<dbReference type="PROSITE" id="PS00878">
    <property type="entry name" value="ODR_DC_2_1"/>
    <property type="match status" value="1"/>
</dbReference>
<evidence type="ECO:0000313" key="9">
    <source>
        <dbReference type="EMBL" id="MEB5477497.1"/>
    </source>
</evidence>
<dbReference type="CDD" id="cd00622">
    <property type="entry name" value="PLPDE_III_ODC"/>
    <property type="match status" value="1"/>
</dbReference>
<organism evidence="9 10">
    <name type="scientific">Acinetobacter pollinis</name>
    <dbReference type="NCBI Taxonomy" id="2605270"/>
    <lineage>
        <taxon>Bacteria</taxon>
        <taxon>Pseudomonadati</taxon>
        <taxon>Pseudomonadota</taxon>
        <taxon>Gammaproteobacteria</taxon>
        <taxon>Moraxellales</taxon>
        <taxon>Moraxellaceae</taxon>
        <taxon>Acinetobacter</taxon>
    </lineage>
</organism>
<comment type="pathway">
    <text evidence="5">Amine and polyamine biosynthesis; putrescine biosynthesis via L-ornithine pathway; putrescine from L-ornithine: step 1/1.</text>
</comment>
<evidence type="ECO:0000256" key="7">
    <source>
        <dbReference type="ARBA" id="ARBA00049127"/>
    </source>
</evidence>
<evidence type="ECO:0000313" key="10">
    <source>
        <dbReference type="Proteomes" id="UP001339883"/>
    </source>
</evidence>
<feature type="domain" description="Orn/DAP/Arg decarboxylase 2 N-terminal" evidence="8">
    <location>
        <begin position="33"/>
        <end position="268"/>
    </location>
</feature>
<dbReference type="PRINTS" id="PR01182">
    <property type="entry name" value="ORNDCRBXLASE"/>
</dbReference>
<evidence type="ECO:0000256" key="5">
    <source>
        <dbReference type="ARBA" id="ARBA00034115"/>
    </source>
</evidence>
<dbReference type="Gene3D" id="3.20.20.10">
    <property type="entry name" value="Alanine racemase"/>
    <property type="match status" value="1"/>
</dbReference>
<dbReference type="InterPro" id="IPR029066">
    <property type="entry name" value="PLP-binding_barrel"/>
</dbReference>
<keyword evidence="3" id="KW-0663">Pyridoxal phosphate</keyword>
<dbReference type="EC" id="4.1.1.17" evidence="6"/>